<dbReference type="NCBIfam" id="TIGR00075">
    <property type="entry name" value="hypD"/>
    <property type="match status" value="1"/>
</dbReference>
<proteinExistence type="inferred from homology"/>
<dbReference type="AlphaFoldDB" id="A0A517VAD8"/>
<dbReference type="OrthoDB" id="9770424at2"/>
<sequence length="361" mass="39593">MKYLDEYRDPAAAQVLLDEIRRVSTRCWTLMEVCGGQTHSLLRHGIAAELQGTVELIHGPGCPVCVTDQADIDFACQLAKRSDVMLTSFGDMLRVPGSQGSLLDARTRGGQVRIVYSPLDAVELARRQPEKQVVFFAVGFETTAPATALAVKQAAQYQLDNFSLIVSHVRVQPAMESLVESPDHRVQAFLAAGHVCTVMGYQSYDRFVARYQLPVIVTGFEPLDLLQGILAGIRQLEAGEAWLENCYSRAVQVAGNQSARDLVQEVYQVSDCRWRGFGLIASGGLSLREPWLRFDARARFAECGLPVILNSACRSFDVMTGQLKPPECPHFGKQCTPETPLGAPMVSSEGACAAYFRYAGV</sequence>
<evidence type="ECO:0000256" key="3">
    <source>
        <dbReference type="ARBA" id="ARBA00023004"/>
    </source>
</evidence>
<name>A0A517VAD8_9PLAN</name>
<keyword evidence="2" id="KW-0479">Metal-binding</keyword>
<dbReference type="GO" id="GO:0051604">
    <property type="term" value="P:protein maturation"/>
    <property type="evidence" value="ECO:0007669"/>
    <property type="project" value="TreeGrafter"/>
</dbReference>
<dbReference type="EMBL" id="CP036343">
    <property type="protein sequence ID" value="QDT89974.1"/>
    <property type="molecule type" value="Genomic_DNA"/>
</dbReference>
<dbReference type="GO" id="GO:0005506">
    <property type="term" value="F:iron ion binding"/>
    <property type="evidence" value="ECO:0007669"/>
    <property type="project" value="TreeGrafter"/>
</dbReference>
<dbReference type="InterPro" id="IPR042244">
    <property type="entry name" value="HypD_2_sf"/>
</dbReference>
<dbReference type="RefSeq" id="WP_145225605.1">
    <property type="nucleotide sequence ID" value="NZ_CP036343.1"/>
</dbReference>
<protein>
    <submittedName>
        <fullName evidence="4">Hydrogenase expression/formation protein HypD</fullName>
    </submittedName>
</protein>
<keyword evidence="3" id="KW-0408">Iron</keyword>
<evidence type="ECO:0000313" key="4">
    <source>
        <dbReference type="EMBL" id="QDT89974.1"/>
    </source>
</evidence>
<dbReference type="Proteomes" id="UP000316855">
    <property type="component" value="Chromosome"/>
</dbReference>
<dbReference type="Gene3D" id="3.40.50.11740">
    <property type="entry name" value="HypD, alpha/beta domain 2"/>
    <property type="match status" value="2"/>
</dbReference>
<dbReference type="Gene3D" id="6.10.20.100">
    <property type="match status" value="1"/>
</dbReference>
<keyword evidence="5" id="KW-1185">Reference proteome</keyword>
<dbReference type="PIRSF" id="PIRSF005622">
    <property type="entry name" value="Hydrgn_mat_hypD"/>
    <property type="match status" value="1"/>
</dbReference>
<evidence type="ECO:0000313" key="5">
    <source>
        <dbReference type="Proteomes" id="UP000316855"/>
    </source>
</evidence>
<evidence type="ECO:0000256" key="2">
    <source>
        <dbReference type="ARBA" id="ARBA00022723"/>
    </source>
</evidence>
<evidence type="ECO:0000256" key="1">
    <source>
        <dbReference type="ARBA" id="ARBA00007888"/>
    </source>
</evidence>
<dbReference type="KEGG" id="gax:Pan161_16070"/>
<gene>
    <name evidence="4" type="primary">hypD</name>
    <name evidence="4" type="ORF">Pan161_16070</name>
</gene>
<dbReference type="Pfam" id="PF01924">
    <property type="entry name" value="HypD"/>
    <property type="match status" value="1"/>
</dbReference>
<dbReference type="PANTHER" id="PTHR30149:SF0">
    <property type="entry name" value="HYDROGENASE MATURATION FACTOR HYPD"/>
    <property type="match status" value="1"/>
</dbReference>
<reference evidence="4 5" key="1">
    <citation type="submission" date="2019-02" db="EMBL/GenBank/DDBJ databases">
        <title>Deep-cultivation of Planctomycetes and their phenomic and genomic characterization uncovers novel biology.</title>
        <authorList>
            <person name="Wiegand S."/>
            <person name="Jogler M."/>
            <person name="Boedeker C."/>
            <person name="Pinto D."/>
            <person name="Vollmers J."/>
            <person name="Rivas-Marin E."/>
            <person name="Kohn T."/>
            <person name="Peeters S.H."/>
            <person name="Heuer A."/>
            <person name="Rast P."/>
            <person name="Oberbeckmann S."/>
            <person name="Bunk B."/>
            <person name="Jeske O."/>
            <person name="Meyerdierks A."/>
            <person name="Storesund J.E."/>
            <person name="Kallscheuer N."/>
            <person name="Luecker S."/>
            <person name="Lage O.M."/>
            <person name="Pohl T."/>
            <person name="Merkel B.J."/>
            <person name="Hornburger P."/>
            <person name="Mueller R.-W."/>
            <person name="Bruemmer F."/>
            <person name="Labrenz M."/>
            <person name="Spormann A.M."/>
            <person name="Op den Camp H."/>
            <person name="Overmann J."/>
            <person name="Amann R."/>
            <person name="Jetten M.S.M."/>
            <person name="Mascher T."/>
            <person name="Medema M.H."/>
            <person name="Devos D.P."/>
            <person name="Kaster A.-K."/>
            <person name="Ovreas L."/>
            <person name="Rohde M."/>
            <person name="Galperin M.Y."/>
            <person name="Jogler C."/>
        </authorList>
    </citation>
    <scope>NUCLEOTIDE SEQUENCE [LARGE SCALE GENOMIC DNA]</scope>
    <source>
        <strain evidence="4 5">Pan161</strain>
    </source>
</reference>
<comment type="similarity">
    <text evidence="1">Belongs to the HypD family.</text>
</comment>
<organism evidence="4 5">
    <name type="scientific">Gimesia algae</name>
    <dbReference type="NCBI Taxonomy" id="2527971"/>
    <lineage>
        <taxon>Bacteria</taxon>
        <taxon>Pseudomonadati</taxon>
        <taxon>Planctomycetota</taxon>
        <taxon>Planctomycetia</taxon>
        <taxon>Planctomycetales</taxon>
        <taxon>Planctomycetaceae</taxon>
        <taxon>Gimesia</taxon>
    </lineage>
</organism>
<dbReference type="InterPro" id="IPR042243">
    <property type="entry name" value="HypD_1"/>
</dbReference>
<dbReference type="GO" id="GO:0070025">
    <property type="term" value="F:carbon monoxide binding"/>
    <property type="evidence" value="ECO:0007669"/>
    <property type="project" value="TreeGrafter"/>
</dbReference>
<dbReference type="PANTHER" id="PTHR30149">
    <property type="entry name" value="HYDROGENASE PROTEIN ASSEMBLY PROTEIN HYPD"/>
    <property type="match status" value="1"/>
</dbReference>
<dbReference type="GO" id="GO:0051539">
    <property type="term" value="F:4 iron, 4 sulfur cluster binding"/>
    <property type="evidence" value="ECO:0007669"/>
    <property type="project" value="TreeGrafter"/>
</dbReference>
<dbReference type="InterPro" id="IPR002780">
    <property type="entry name" value="Hyd_form_HypD"/>
</dbReference>
<accession>A0A517VAD8</accession>